<evidence type="ECO:0000313" key="5">
    <source>
        <dbReference type="EMBL" id="JAC27488.1"/>
    </source>
</evidence>
<name>A0A023G3Q2_AMBTT</name>
<dbReference type="PANTHER" id="PTHR23259:SF70">
    <property type="entry name" value="ACCESSORY GLAND PROTEIN ACP62F-RELATED"/>
    <property type="match status" value="1"/>
</dbReference>
<keyword evidence="3" id="KW-0732">Signal</keyword>
<protein>
    <submittedName>
        <fullName evidence="5">Putative tick til 6</fullName>
    </submittedName>
</protein>
<dbReference type="AlphaFoldDB" id="A0A023G3Q2"/>
<dbReference type="InterPro" id="IPR036084">
    <property type="entry name" value="Ser_inhib-like_sf"/>
</dbReference>
<dbReference type="PANTHER" id="PTHR23259">
    <property type="entry name" value="RIDDLE"/>
    <property type="match status" value="1"/>
</dbReference>
<evidence type="ECO:0000256" key="3">
    <source>
        <dbReference type="SAM" id="SignalP"/>
    </source>
</evidence>
<dbReference type="InterPro" id="IPR002919">
    <property type="entry name" value="TIL_dom"/>
</dbReference>
<dbReference type="SUPFAM" id="SSF57567">
    <property type="entry name" value="Serine protease inhibitors"/>
    <property type="match status" value="1"/>
</dbReference>
<keyword evidence="2" id="KW-1015">Disulfide bond</keyword>
<keyword evidence="1" id="KW-0646">Protease inhibitor</keyword>
<dbReference type="CDD" id="cd19941">
    <property type="entry name" value="TIL"/>
    <property type="match status" value="1"/>
</dbReference>
<evidence type="ECO:0000256" key="2">
    <source>
        <dbReference type="ARBA" id="ARBA00023157"/>
    </source>
</evidence>
<evidence type="ECO:0000256" key="1">
    <source>
        <dbReference type="ARBA" id="ARBA00022690"/>
    </source>
</evidence>
<dbReference type="InterPro" id="IPR051368">
    <property type="entry name" value="SerProtInhib-TIL_Domain"/>
</dbReference>
<dbReference type="Pfam" id="PF01826">
    <property type="entry name" value="TIL"/>
    <property type="match status" value="1"/>
</dbReference>
<dbReference type="GO" id="GO:0030414">
    <property type="term" value="F:peptidase inhibitor activity"/>
    <property type="evidence" value="ECO:0007669"/>
    <property type="project" value="UniProtKB-KW"/>
</dbReference>
<dbReference type="EMBL" id="GBBM01007930">
    <property type="protein sequence ID" value="JAC27488.1"/>
    <property type="molecule type" value="mRNA"/>
</dbReference>
<reference evidence="5" key="1">
    <citation type="submission" date="2014-03" db="EMBL/GenBank/DDBJ databases">
        <title>The sialotranscriptome of Amblyomma triste, Amblyomma parvum and Amblyomma cajennense ticks, uncovered by 454-based RNA-seq.</title>
        <authorList>
            <person name="Garcia G.R."/>
            <person name="Gardinassi L.G."/>
            <person name="Ribeiro J.M."/>
            <person name="Anatriello E."/>
            <person name="Ferreira B.R."/>
            <person name="Moreira H.N."/>
            <person name="Mafra C."/>
            <person name="Olegario M.M."/>
            <person name="Szabo P.J."/>
            <person name="Miranda-Santos I.K."/>
            <person name="Maruyama S.R."/>
        </authorList>
    </citation>
    <scope>NUCLEOTIDE SEQUENCE</scope>
    <source>
        <strain evidence="5">Mato Grasso do Sul</strain>
        <tissue evidence="5">Salivary glands</tissue>
    </source>
</reference>
<sequence length="88" mass="9312">MQSSILIRVLLLTILVVGCAHAQRGRPGKKCGPGEEFVQCGSACPPVCGQPPAQACTFQCVSGCFCRPGFIRAPNRGCIPQRQCPPRG</sequence>
<organism evidence="5">
    <name type="scientific">Amblyomma triste</name>
    <name type="common">Neotropical tick</name>
    <dbReference type="NCBI Taxonomy" id="251400"/>
    <lineage>
        <taxon>Eukaryota</taxon>
        <taxon>Metazoa</taxon>
        <taxon>Ecdysozoa</taxon>
        <taxon>Arthropoda</taxon>
        <taxon>Chelicerata</taxon>
        <taxon>Arachnida</taxon>
        <taxon>Acari</taxon>
        <taxon>Parasitiformes</taxon>
        <taxon>Ixodida</taxon>
        <taxon>Ixodoidea</taxon>
        <taxon>Ixodidae</taxon>
        <taxon>Amblyomminae</taxon>
        <taxon>Amblyomma</taxon>
    </lineage>
</organism>
<feature type="domain" description="TIL" evidence="4">
    <location>
        <begin position="31"/>
        <end position="84"/>
    </location>
</feature>
<feature type="signal peptide" evidence="3">
    <location>
        <begin position="1"/>
        <end position="22"/>
    </location>
</feature>
<feature type="chain" id="PRO_5001516785" evidence="3">
    <location>
        <begin position="23"/>
        <end position="88"/>
    </location>
</feature>
<accession>A0A023G3Q2</accession>
<dbReference type="Gene3D" id="2.10.25.10">
    <property type="entry name" value="Laminin"/>
    <property type="match status" value="1"/>
</dbReference>
<proteinExistence type="evidence at transcript level"/>
<evidence type="ECO:0000259" key="4">
    <source>
        <dbReference type="Pfam" id="PF01826"/>
    </source>
</evidence>